<dbReference type="Pfam" id="PF21070">
    <property type="entry name" value="IcmF_helical"/>
    <property type="match status" value="1"/>
</dbReference>
<proteinExistence type="predicted"/>
<dbReference type="AlphaFoldDB" id="A0A377WME8"/>
<dbReference type="Pfam" id="PF06744">
    <property type="entry name" value="IcmF_C"/>
    <property type="match status" value="1"/>
</dbReference>
<dbReference type="EMBL" id="UGLC01000002">
    <property type="protein sequence ID" value="STT55052.1"/>
    <property type="molecule type" value="Genomic_DNA"/>
</dbReference>
<reference evidence="3 4" key="1">
    <citation type="submission" date="2018-06" db="EMBL/GenBank/DDBJ databases">
        <authorList>
            <consortium name="Pathogen Informatics"/>
            <person name="Doyle S."/>
        </authorList>
    </citation>
    <scope>NUCLEOTIDE SEQUENCE [LARGE SCALE GENOMIC DNA]</scope>
    <source>
        <strain evidence="3 4">NCTC8849</strain>
    </source>
</reference>
<dbReference type="PANTHER" id="PTHR36153:SF1">
    <property type="entry name" value="TYPE VI SECRETION SYSTEM COMPONENT TSSM1"/>
    <property type="match status" value="1"/>
</dbReference>
<evidence type="ECO:0000313" key="3">
    <source>
        <dbReference type="EMBL" id="STT55052.1"/>
    </source>
</evidence>
<evidence type="ECO:0000259" key="2">
    <source>
        <dbReference type="Pfam" id="PF21070"/>
    </source>
</evidence>
<name>A0A377WME8_KLEPN</name>
<accession>A0A377WME8</accession>
<evidence type="ECO:0000259" key="1">
    <source>
        <dbReference type="Pfam" id="PF06744"/>
    </source>
</evidence>
<dbReference type="InterPro" id="IPR010623">
    <property type="entry name" value="IcmF_C"/>
</dbReference>
<dbReference type="InterPro" id="IPR053156">
    <property type="entry name" value="T6SS_TssM-like"/>
</dbReference>
<dbReference type="InterPro" id="IPR048677">
    <property type="entry name" value="TssM1_hel"/>
</dbReference>
<gene>
    <name evidence="3" type="ORF">NCTC8849_03651</name>
</gene>
<evidence type="ECO:0000313" key="4">
    <source>
        <dbReference type="Proteomes" id="UP000254799"/>
    </source>
</evidence>
<dbReference type="Proteomes" id="UP000254799">
    <property type="component" value="Unassembled WGS sequence"/>
</dbReference>
<sequence length="467" mass="51195">MRWQRAATLSDAIDQLTLMADVRQSPLVALMNTLSVQGRTGQTGEAIADSLVKSARQLFNRDNPPAIDQQSGSRGPLDATFGPVLALLDNRDGGTPTSRLSLQTFLTRVTQVRLRLQQVTNATDPQAMTRLLAQTVFQGKAVDLTETRDYGSLVAAGLGQEWSGFGQTLFVRPMEQAWQQVLTPAAESLNAQWRSAVVEDWNSAFGGRYPFKNTSSEVSLPLLAKYLDSETGRIARFLQTRLNGVLHKEGSRWMADSINAQGLTFNPAFLQAMNTLSHLSDVAFANGEAGLHFALRPGTADGVMQTELVIDNQKLVYMNQMPVWRRFSWPADTEAPGASLSWISTRAGTRQYGDFPGAWGWIRLLDKAVVSAYLGTSSSWSLSWKAPDGLFLNYTLRTEAGEGPLALLALRNFTLPETIFSVRASAERVPLTDDIHPAKRDTEPSPSLIGVDLQRQASFAHGRPTAN</sequence>
<feature type="domain" description="Type VI secretion system IcmF C-terminal" evidence="1">
    <location>
        <begin position="293"/>
        <end position="399"/>
    </location>
</feature>
<dbReference type="PANTHER" id="PTHR36153">
    <property type="entry name" value="INNER MEMBRANE PROTEIN-RELATED"/>
    <property type="match status" value="1"/>
</dbReference>
<feature type="domain" description="Type VI secretion system component TssM1 helical" evidence="2">
    <location>
        <begin position="184"/>
        <end position="289"/>
    </location>
</feature>
<protein>
    <submittedName>
        <fullName evidence="3">Type VI secretion protein VasK</fullName>
    </submittedName>
</protein>
<organism evidence="3 4">
    <name type="scientific">Klebsiella pneumoniae</name>
    <dbReference type="NCBI Taxonomy" id="573"/>
    <lineage>
        <taxon>Bacteria</taxon>
        <taxon>Pseudomonadati</taxon>
        <taxon>Pseudomonadota</taxon>
        <taxon>Gammaproteobacteria</taxon>
        <taxon>Enterobacterales</taxon>
        <taxon>Enterobacteriaceae</taxon>
        <taxon>Klebsiella/Raoultella group</taxon>
        <taxon>Klebsiella</taxon>
        <taxon>Klebsiella pneumoniae complex</taxon>
    </lineage>
</organism>